<dbReference type="HOGENOM" id="CLU_025772_0_0_1"/>
<evidence type="ECO:0000259" key="2">
    <source>
        <dbReference type="SMART" id="SM00739"/>
    </source>
</evidence>
<feature type="domain" description="KOW" evidence="2">
    <location>
        <begin position="265"/>
        <end position="292"/>
    </location>
</feature>
<dbReference type="InterPro" id="IPR008991">
    <property type="entry name" value="Translation_prot_SH3-like_sf"/>
</dbReference>
<protein>
    <recommendedName>
        <fullName evidence="2">KOW domain-containing protein</fullName>
    </recommendedName>
</protein>
<evidence type="ECO:0000313" key="4">
    <source>
        <dbReference type="Proteomes" id="UP000054217"/>
    </source>
</evidence>
<accession>A0A0C3N318</accession>
<dbReference type="Proteomes" id="UP000054217">
    <property type="component" value="Unassembled WGS sequence"/>
</dbReference>
<gene>
    <name evidence="3" type="ORF">M404DRAFT_34172</name>
</gene>
<reference evidence="4" key="2">
    <citation type="submission" date="2015-01" db="EMBL/GenBank/DDBJ databases">
        <title>Evolutionary Origins and Diversification of the Mycorrhizal Mutualists.</title>
        <authorList>
            <consortium name="DOE Joint Genome Institute"/>
            <consortium name="Mycorrhizal Genomics Consortium"/>
            <person name="Kohler A."/>
            <person name="Kuo A."/>
            <person name="Nagy L.G."/>
            <person name="Floudas D."/>
            <person name="Copeland A."/>
            <person name="Barry K.W."/>
            <person name="Cichocki N."/>
            <person name="Veneault-Fourrey C."/>
            <person name="LaButti K."/>
            <person name="Lindquist E.A."/>
            <person name="Lipzen A."/>
            <person name="Lundell T."/>
            <person name="Morin E."/>
            <person name="Murat C."/>
            <person name="Riley R."/>
            <person name="Ohm R."/>
            <person name="Sun H."/>
            <person name="Tunlid A."/>
            <person name="Henrissat B."/>
            <person name="Grigoriev I.V."/>
            <person name="Hibbett D.S."/>
            <person name="Martin F."/>
        </authorList>
    </citation>
    <scope>NUCLEOTIDE SEQUENCE [LARGE SCALE GENOMIC DNA]</scope>
    <source>
        <strain evidence="4">Marx 270</strain>
    </source>
</reference>
<evidence type="ECO:0000256" key="1">
    <source>
        <dbReference type="SAM" id="MobiDB-lite"/>
    </source>
</evidence>
<dbReference type="EMBL" id="KN832068">
    <property type="protein sequence ID" value="KIN95424.1"/>
    <property type="molecule type" value="Genomic_DNA"/>
</dbReference>
<dbReference type="SMART" id="SM00739">
    <property type="entry name" value="KOW"/>
    <property type="match status" value="3"/>
</dbReference>
<keyword evidence="4" id="KW-1185">Reference proteome</keyword>
<feature type="domain" description="KOW" evidence="2">
    <location>
        <begin position="365"/>
        <end position="392"/>
    </location>
</feature>
<dbReference type="SUPFAM" id="SSF50104">
    <property type="entry name" value="Translation proteins SH3-like domain"/>
    <property type="match status" value="1"/>
</dbReference>
<sequence>MPVPMEEMEPFVQPSDIHVHSWVRLLASGLKNEIAYVKHVEGDSVYLLVVPWNLPYISSGENSAAHRELFDVDLACQHGLEVILTPSPEGCTIAHCLQSQYHCGLLHRRFQRHNIEPVSLPTPEQIAWFVMSDVDPTLVARTLTRFSAQKWQVGDCGKIQAGEFVNEVAYVTMDVQGESVIVRLDNPTPELPTSLEISIHDFKCKFHSGDSVDIIAGPHHGFEGMVLSVDVIEDMALLCGNSGQQASQDGRPYDLPSITQIEEHFIEPGDVVCIISRPYRGLAGRVQYFSRSLRQIWVMRHIKKAFDDEDAKGDKGKSKAQVPEVPGKDSNSNGADNEEVIIVSLDDIQVTARPTLQFSKEKGWDVSKGDLIQVIRGPAVDVEGVVRSVDLITTTLTLESEDGPWHNIPMNFCAKLRDYSLCDAERHIGCEVWIISGPNKGYIAIHSSAMTFKNTAVASRFGILLDGTPLGPSRLAAFNHMRQRCFITQSQCHSTTLPPLPSEYPSVDPGPSNPWVTTPNDVNLQRRSEQERQTIDYGCVSWLFDNNFCNFSKWHVCLRVGLAYNCRTLGKRVVRTTILDRFFSEKHGVAPPGHVSVTVTSSTVSTIIEHHTILARDLSPANPTSTGQFCLILKGMLQGKIHHINKCQTKKSLKGVVLEDGTQLLLHDVCLVVAA</sequence>
<proteinExistence type="predicted"/>
<organism evidence="3 4">
    <name type="scientific">Pisolithus tinctorius Marx 270</name>
    <dbReference type="NCBI Taxonomy" id="870435"/>
    <lineage>
        <taxon>Eukaryota</taxon>
        <taxon>Fungi</taxon>
        <taxon>Dikarya</taxon>
        <taxon>Basidiomycota</taxon>
        <taxon>Agaricomycotina</taxon>
        <taxon>Agaricomycetes</taxon>
        <taxon>Agaricomycetidae</taxon>
        <taxon>Boletales</taxon>
        <taxon>Sclerodermatineae</taxon>
        <taxon>Pisolithaceae</taxon>
        <taxon>Pisolithus</taxon>
    </lineage>
</organism>
<evidence type="ECO:0000313" key="3">
    <source>
        <dbReference type="EMBL" id="KIN95424.1"/>
    </source>
</evidence>
<dbReference type="InterPro" id="IPR005824">
    <property type="entry name" value="KOW"/>
</dbReference>
<feature type="domain" description="KOW" evidence="2">
    <location>
        <begin position="205"/>
        <end position="232"/>
    </location>
</feature>
<dbReference type="InParanoid" id="A0A0C3N318"/>
<feature type="region of interest" description="Disordered" evidence="1">
    <location>
        <begin position="309"/>
        <end position="336"/>
    </location>
</feature>
<dbReference type="OrthoDB" id="2671396at2759"/>
<name>A0A0C3N318_PISTI</name>
<reference evidence="3 4" key="1">
    <citation type="submission" date="2014-04" db="EMBL/GenBank/DDBJ databases">
        <authorList>
            <consortium name="DOE Joint Genome Institute"/>
            <person name="Kuo A."/>
            <person name="Kohler A."/>
            <person name="Costa M.D."/>
            <person name="Nagy L.G."/>
            <person name="Floudas D."/>
            <person name="Copeland A."/>
            <person name="Barry K.W."/>
            <person name="Cichocki N."/>
            <person name="Veneault-Fourrey C."/>
            <person name="LaButti K."/>
            <person name="Lindquist E.A."/>
            <person name="Lipzen A."/>
            <person name="Lundell T."/>
            <person name="Morin E."/>
            <person name="Murat C."/>
            <person name="Sun H."/>
            <person name="Tunlid A."/>
            <person name="Henrissat B."/>
            <person name="Grigoriev I.V."/>
            <person name="Hibbett D.S."/>
            <person name="Martin F."/>
            <person name="Nordberg H.P."/>
            <person name="Cantor M.N."/>
            <person name="Hua S.X."/>
        </authorList>
    </citation>
    <scope>NUCLEOTIDE SEQUENCE [LARGE SCALE GENOMIC DNA]</scope>
    <source>
        <strain evidence="3 4">Marx 270</strain>
    </source>
</reference>
<dbReference type="AlphaFoldDB" id="A0A0C3N318"/>